<dbReference type="AlphaFoldDB" id="A0A9Q1GVP3"/>
<proteinExistence type="predicted"/>
<organism evidence="3 4">
    <name type="scientific">Carnegiea gigantea</name>
    <dbReference type="NCBI Taxonomy" id="171969"/>
    <lineage>
        <taxon>Eukaryota</taxon>
        <taxon>Viridiplantae</taxon>
        <taxon>Streptophyta</taxon>
        <taxon>Embryophyta</taxon>
        <taxon>Tracheophyta</taxon>
        <taxon>Spermatophyta</taxon>
        <taxon>Magnoliopsida</taxon>
        <taxon>eudicotyledons</taxon>
        <taxon>Gunneridae</taxon>
        <taxon>Pentapetalae</taxon>
        <taxon>Caryophyllales</taxon>
        <taxon>Cactineae</taxon>
        <taxon>Cactaceae</taxon>
        <taxon>Cactoideae</taxon>
        <taxon>Echinocereeae</taxon>
        <taxon>Carnegiea</taxon>
    </lineage>
</organism>
<keyword evidence="2" id="KW-0472">Membrane</keyword>
<dbReference type="PANTHER" id="PTHR48223">
    <property type="entry name" value="DEFECTIVE 2759, PUTATIVE ISOFORM 1-RELATED"/>
    <property type="match status" value="1"/>
</dbReference>
<accession>A0A9Q1GVP3</accession>
<feature type="region of interest" description="Disordered" evidence="1">
    <location>
        <begin position="43"/>
        <end position="89"/>
    </location>
</feature>
<evidence type="ECO:0000313" key="3">
    <source>
        <dbReference type="EMBL" id="KAJ8427796.1"/>
    </source>
</evidence>
<dbReference type="OrthoDB" id="748739at2759"/>
<evidence type="ECO:0000256" key="1">
    <source>
        <dbReference type="SAM" id="MobiDB-lite"/>
    </source>
</evidence>
<dbReference type="Proteomes" id="UP001153076">
    <property type="component" value="Unassembled WGS sequence"/>
</dbReference>
<keyword evidence="2" id="KW-0812">Transmembrane</keyword>
<dbReference type="PANTHER" id="PTHR48223:SF1">
    <property type="entry name" value="ABC TRANSMEMBRANE TYPE-1 DOMAIN-CONTAINING PROTEIN"/>
    <property type="match status" value="1"/>
</dbReference>
<feature type="transmembrane region" description="Helical" evidence="2">
    <location>
        <begin position="153"/>
        <end position="176"/>
    </location>
</feature>
<sequence>MEIRTWRKIQLACCCRSAARRVCDAKGKPLQILSFKGNVHSDEAGNGSSESLAPKTSVKFSSVRRDREETLTESSAARETMVPNGSKSDQSKYGYLTVHGLFSKWLSVLRTDVPRQVGDISKGPPQVDIVQEPKEASMKEVSTKGGSEILKVVFGYFLGVDAAITVPLLTFIPLYLAVNLIYGAEVSRELTPLWVIGPLVVALYVKLLRGIIALYAFSFKQTYKVIRNLPTYYSRMYRYVEENIWQPVINLRYQNHKELAARKWKAFEEWMIEKYLDYVESIWPIYRRLIKFLKAANFL</sequence>
<feature type="compositionally biased region" description="Polar residues" evidence="1">
    <location>
        <begin position="72"/>
        <end position="88"/>
    </location>
</feature>
<feature type="transmembrane region" description="Helical" evidence="2">
    <location>
        <begin position="196"/>
        <end position="217"/>
    </location>
</feature>
<evidence type="ECO:0008006" key="5">
    <source>
        <dbReference type="Google" id="ProtNLM"/>
    </source>
</evidence>
<protein>
    <recommendedName>
        <fullName evidence="5">Embryo defective 2759</fullName>
    </recommendedName>
</protein>
<comment type="caution">
    <text evidence="3">The sequence shown here is derived from an EMBL/GenBank/DDBJ whole genome shotgun (WGS) entry which is preliminary data.</text>
</comment>
<dbReference type="EMBL" id="JAKOGI010001092">
    <property type="protein sequence ID" value="KAJ8427796.1"/>
    <property type="molecule type" value="Genomic_DNA"/>
</dbReference>
<gene>
    <name evidence="3" type="ORF">Cgig2_025814</name>
</gene>
<evidence type="ECO:0000313" key="4">
    <source>
        <dbReference type="Proteomes" id="UP001153076"/>
    </source>
</evidence>
<name>A0A9Q1GVP3_9CARY</name>
<keyword evidence="2" id="KW-1133">Transmembrane helix</keyword>
<evidence type="ECO:0000256" key="2">
    <source>
        <dbReference type="SAM" id="Phobius"/>
    </source>
</evidence>
<keyword evidence="4" id="KW-1185">Reference proteome</keyword>
<reference evidence="3" key="1">
    <citation type="submission" date="2022-04" db="EMBL/GenBank/DDBJ databases">
        <title>Carnegiea gigantea Genome sequencing and assembly v2.</title>
        <authorList>
            <person name="Copetti D."/>
            <person name="Sanderson M.J."/>
            <person name="Burquez A."/>
            <person name="Wojciechowski M.F."/>
        </authorList>
    </citation>
    <scope>NUCLEOTIDE SEQUENCE</scope>
    <source>
        <strain evidence="3">SGP5-SGP5p</strain>
        <tissue evidence="3">Aerial part</tissue>
    </source>
</reference>